<dbReference type="SUPFAM" id="SSF48452">
    <property type="entry name" value="TPR-like"/>
    <property type="match status" value="1"/>
</dbReference>
<dbReference type="Pfam" id="PF13371">
    <property type="entry name" value="TPR_9"/>
    <property type="match status" value="1"/>
</dbReference>
<comment type="cofactor">
    <cofactor evidence="7">
        <name>Zn(2+)</name>
        <dbReference type="ChEBI" id="CHEBI:29105"/>
    </cofactor>
    <text evidence="7">Binds 1 zinc ion per subunit.</text>
</comment>
<evidence type="ECO:0000256" key="4">
    <source>
        <dbReference type="ARBA" id="ARBA00022833"/>
    </source>
</evidence>
<accession>A0ABQ5V249</accession>
<keyword evidence="12" id="KW-1185">Reference proteome</keyword>
<dbReference type="Gene3D" id="1.25.40.10">
    <property type="entry name" value="Tetratricopeptide repeat domain"/>
    <property type="match status" value="1"/>
</dbReference>
<keyword evidence="1 7" id="KW-0645">Protease</keyword>
<dbReference type="InterPro" id="IPR001915">
    <property type="entry name" value="Peptidase_M48"/>
</dbReference>
<sequence>MLSRILLISGLVCSVAACATTDAGSRAVGAGIQDSSSRLASLEYQSNKFEDDVRLSGGRIKDPGLITYVDSLVQKAAGEYAGELRVYLIEAPVFNAFMLPNGAMAVYSGLMLRADSEAELFAVLGHEFGHYVEQHSLERVNRAENTNNAMTFVNVATLGYASPLVLLAGVGDYFSFSREQESEADLIGFDRMVEAGYVAEAASRIWSNLQAEEQASSNKKRRKRGNRSRSALFDSHPTPQLRLDALREKANGLRNRSQKDNAAAYRARIRPFLLDWYTVELQMRDYGAILNLLERKRSFDEDLGVLDYVEGRVYMLRNNEGDHANAIRVWKRGAERPDAPPVLYRDLGDLYQKLGREDEARQAFQSYLEAAPDAPDAALVRSMMKT</sequence>
<evidence type="ECO:0000256" key="2">
    <source>
        <dbReference type="ARBA" id="ARBA00022723"/>
    </source>
</evidence>
<evidence type="ECO:0000256" key="8">
    <source>
        <dbReference type="SAM" id="MobiDB-lite"/>
    </source>
</evidence>
<evidence type="ECO:0000256" key="3">
    <source>
        <dbReference type="ARBA" id="ARBA00022801"/>
    </source>
</evidence>
<dbReference type="Proteomes" id="UP001161390">
    <property type="component" value="Unassembled WGS sequence"/>
</dbReference>
<evidence type="ECO:0000256" key="1">
    <source>
        <dbReference type="ARBA" id="ARBA00022670"/>
    </source>
</evidence>
<feature type="region of interest" description="Disordered" evidence="8">
    <location>
        <begin position="214"/>
        <end position="235"/>
    </location>
</feature>
<feature type="compositionally biased region" description="Basic residues" evidence="8">
    <location>
        <begin position="218"/>
        <end position="227"/>
    </location>
</feature>
<dbReference type="InterPro" id="IPR011990">
    <property type="entry name" value="TPR-like_helical_dom_sf"/>
</dbReference>
<organism evidence="11 12">
    <name type="scientific">Algimonas porphyrae</name>
    <dbReference type="NCBI Taxonomy" id="1128113"/>
    <lineage>
        <taxon>Bacteria</taxon>
        <taxon>Pseudomonadati</taxon>
        <taxon>Pseudomonadota</taxon>
        <taxon>Alphaproteobacteria</taxon>
        <taxon>Maricaulales</taxon>
        <taxon>Robiginitomaculaceae</taxon>
        <taxon>Algimonas</taxon>
    </lineage>
</organism>
<evidence type="ECO:0000256" key="5">
    <source>
        <dbReference type="ARBA" id="ARBA00023049"/>
    </source>
</evidence>
<dbReference type="InterPro" id="IPR051156">
    <property type="entry name" value="Mito/Outer_Membr_Metalloprot"/>
</dbReference>
<keyword evidence="4 7" id="KW-0862">Zinc</keyword>
<dbReference type="Gene3D" id="3.30.2010.10">
    <property type="entry name" value="Metalloproteases ('zincins'), catalytic domain"/>
    <property type="match status" value="1"/>
</dbReference>
<reference evidence="11" key="1">
    <citation type="journal article" date="2014" name="Int. J. Syst. Evol. Microbiol.">
        <title>Complete genome of a new Firmicutes species belonging to the dominant human colonic microbiota ('Ruminococcus bicirculans') reveals two chromosomes and a selective capacity to utilize plant glucans.</title>
        <authorList>
            <consortium name="NISC Comparative Sequencing Program"/>
            <person name="Wegmann U."/>
            <person name="Louis P."/>
            <person name="Goesmann A."/>
            <person name="Henrissat B."/>
            <person name="Duncan S.H."/>
            <person name="Flint H.J."/>
        </authorList>
    </citation>
    <scope>NUCLEOTIDE SEQUENCE</scope>
    <source>
        <strain evidence="11">NBRC 108216</strain>
    </source>
</reference>
<comment type="caution">
    <text evidence="11">The sequence shown here is derived from an EMBL/GenBank/DDBJ whole genome shotgun (WGS) entry which is preliminary data.</text>
</comment>
<keyword evidence="5 7" id="KW-0482">Metalloprotease</keyword>
<evidence type="ECO:0000313" key="12">
    <source>
        <dbReference type="Proteomes" id="UP001161390"/>
    </source>
</evidence>
<feature type="repeat" description="TPR" evidence="6">
    <location>
        <begin position="341"/>
        <end position="374"/>
    </location>
</feature>
<dbReference type="PROSITE" id="PS50005">
    <property type="entry name" value="TPR"/>
    <property type="match status" value="1"/>
</dbReference>
<evidence type="ECO:0000256" key="7">
    <source>
        <dbReference type="RuleBase" id="RU003983"/>
    </source>
</evidence>
<dbReference type="PANTHER" id="PTHR22726">
    <property type="entry name" value="METALLOENDOPEPTIDASE OMA1"/>
    <property type="match status" value="1"/>
</dbReference>
<protein>
    <recommendedName>
        <fullName evidence="10">Peptidase M48 domain-containing protein</fullName>
    </recommendedName>
</protein>
<dbReference type="InterPro" id="IPR019734">
    <property type="entry name" value="TPR_rpt"/>
</dbReference>
<dbReference type="EMBL" id="BSNJ01000002">
    <property type="protein sequence ID" value="GLQ20317.1"/>
    <property type="molecule type" value="Genomic_DNA"/>
</dbReference>
<keyword evidence="6" id="KW-0802">TPR repeat</keyword>
<keyword evidence="9" id="KW-0732">Signal</keyword>
<dbReference type="CDD" id="cd07324">
    <property type="entry name" value="M48C_Oma1-like"/>
    <property type="match status" value="1"/>
</dbReference>
<evidence type="ECO:0000256" key="6">
    <source>
        <dbReference type="PROSITE-ProRule" id="PRU00339"/>
    </source>
</evidence>
<dbReference type="PROSITE" id="PS51257">
    <property type="entry name" value="PROKAR_LIPOPROTEIN"/>
    <property type="match status" value="1"/>
</dbReference>
<feature type="domain" description="Peptidase M48" evidence="10">
    <location>
        <begin position="67"/>
        <end position="249"/>
    </location>
</feature>
<evidence type="ECO:0000256" key="9">
    <source>
        <dbReference type="SAM" id="SignalP"/>
    </source>
</evidence>
<keyword evidence="2" id="KW-0479">Metal-binding</keyword>
<dbReference type="PANTHER" id="PTHR22726:SF24">
    <property type="entry name" value="M48 FAMILY METALLOPEPTIDASE"/>
    <property type="match status" value="1"/>
</dbReference>
<evidence type="ECO:0000313" key="11">
    <source>
        <dbReference type="EMBL" id="GLQ20317.1"/>
    </source>
</evidence>
<feature type="chain" id="PRO_5047243899" description="Peptidase M48 domain-containing protein" evidence="9">
    <location>
        <begin position="20"/>
        <end position="386"/>
    </location>
</feature>
<dbReference type="Pfam" id="PF01435">
    <property type="entry name" value="Peptidase_M48"/>
    <property type="match status" value="1"/>
</dbReference>
<feature type="signal peptide" evidence="9">
    <location>
        <begin position="1"/>
        <end position="19"/>
    </location>
</feature>
<comment type="similarity">
    <text evidence="7">Belongs to the peptidase M48 family.</text>
</comment>
<evidence type="ECO:0000259" key="10">
    <source>
        <dbReference type="Pfam" id="PF01435"/>
    </source>
</evidence>
<gene>
    <name evidence="11" type="ORF">GCM10007854_12720</name>
</gene>
<reference evidence="11" key="2">
    <citation type="submission" date="2023-01" db="EMBL/GenBank/DDBJ databases">
        <title>Draft genome sequence of Algimonas porphyrae strain NBRC 108216.</title>
        <authorList>
            <person name="Sun Q."/>
            <person name="Mori K."/>
        </authorList>
    </citation>
    <scope>NUCLEOTIDE SEQUENCE</scope>
    <source>
        <strain evidence="11">NBRC 108216</strain>
    </source>
</reference>
<proteinExistence type="inferred from homology"/>
<keyword evidence="3 7" id="KW-0378">Hydrolase</keyword>
<name>A0ABQ5V249_9PROT</name>